<dbReference type="CDD" id="cd00063">
    <property type="entry name" value="FN3"/>
    <property type="match status" value="1"/>
</dbReference>
<sequence length="670" mass="74821">MEVLGLAWNAPSGVIAGVVCVHYGPLLNSLVGDNFVRSECDEILTSLREDTSSSIVFPCIHVWEKIWEPTNEQRSYIAPPFTNEEIVEKLSPIIFELLGWFGPSPFSGDVFGGCSALRLSLGMDINDIVNRVWEDYLKRAVNFLDRVYVSFTDGEVCEWLLRSFARDVGARVHKSFNYDTRVDFSSFARQFCSNISLVESSSTDPTAYSVPPGKNMDTWTLENSIHSGELLPGFSVGDGASVLAAFRRSSTLSEGFGVICTVFESFIVQIFPEYAADVSKLCAALFSKDFKFIEQMCLQRTVALQNIGHPNSLRIPDLYYTVVRLSVKTYLAEFLPILHNVCQDYDALYEYFSSVFGPITASLEGDVRAFTLSYLGFSNRYELCNEVASGIVTSSGRATPALVDAFQAKMLKFIDDVKICWDTMDSLLFVYEKNIRKFNMTDAFSFQDTGYESTELACRDLNRFFSAQLCPDVTDIDVRVSSESNLDSYANVDVTWSYLGAVDSCGIVNQHISFQQLDVMGCEQSSADPIMIEVGGATRQYEATYLDAFSLYNVTLTVQTRTGHYHKSLQVRTDSTKPTGPPMNLTASSNRKARSVTLRWSDPACRGRNGDIVSFSYVFREGYQSQPITGITEQKQITFPFSNPYKTYSFQVKAATDKGYGPSAVYFSSN</sequence>
<dbReference type="EMBL" id="MRZV01001345">
    <property type="protein sequence ID" value="PIK38565.1"/>
    <property type="molecule type" value="Genomic_DNA"/>
</dbReference>
<evidence type="ECO:0000259" key="1">
    <source>
        <dbReference type="PROSITE" id="PS50853"/>
    </source>
</evidence>
<gene>
    <name evidence="2" type="ORF">BSL78_24604</name>
</gene>
<dbReference type="SMART" id="SM00060">
    <property type="entry name" value="FN3"/>
    <property type="match status" value="1"/>
</dbReference>
<evidence type="ECO:0000313" key="2">
    <source>
        <dbReference type="EMBL" id="PIK38565.1"/>
    </source>
</evidence>
<dbReference type="InterPro" id="IPR003961">
    <property type="entry name" value="FN3_dom"/>
</dbReference>
<accession>A0A2G8JSA4</accession>
<dbReference type="PANTHER" id="PTHR46957">
    <property type="entry name" value="CYTOKINE RECEPTOR"/>
    <property type="match status" value="1"/>
</dbReference>
<dbReference type="PROSITE" id="PS50853">
    <property type="entry name" value="FN3"/>
    <property type="match status" value="1"/>
</dbReference>
<evidence type="ECO:0000313" key="3">
    <source>
        <dbReference type="Proteomes" id="UP000230750"/>
    </source>
</evidence>
<name>A0A2G8JSA4_STIJA</name>
<dbReference type="STRING" id="307972.A0A2G8JSA4"/>
<dbReference type="AlphaFoldDB" id="A0A2G8JSA4"/>
<comment type="caution">
    <text evidence="2">The sequence shown here is derived from an EMBL/GenBank/DDBJ whole genome shotgun (WGS) entry which is preliminary data.</text>
</comment>
<dbReference type="Gene3D" id="2.60.40.10">
    <property type="entry name" value="Immunoglobulins"/>
    <property type="match status" value="1"/>
</dbReference>
<dbReference type="GO" id="GO:0043235">
    <property type="term" value="C:receptor complex"/>
    <property type="evidence" value="ECO:0007669"/>
    <property type="project" value="TreeGrafter"/>
</dbReference>
<proteinExistence type="predicted"/>
<dbReference type="Proteomes" id="UP000230750">
    <property type="component" value="Unassembled WGS sequence"/>
</dbReference>
<dbReference type="InterPro" id="IPR013783">
    <property type="entry name" value="Ig-like_fold"/>
</dbReference>
<reference evidence="2 3" key="1">
    <citation type="journal article" date="2017" name="PLoS Biol.">
        <title>The sea cucumber genome provides insights into morphological evolution and visceral regeneration.</title>
        <authorList>
            <person name="Zhang X."/>
            <person name="Sun L."/>
            <person name="Yuan J."/>
            <person name="Sun Y."/>
            <person name="Gao Y."/>
            <person name="Zhang L."/>
            <person name="Li S."/>
            <person name="Dai H."/>
            <person name="Hamel J.F."/>
            <person name="Liu C."/>
            <person name="Yu Y."/>
            <person name="Liu S."/>
            <person name="Lin W."/>
            <person name="Guo K."/>
            <person name="Jin S."/>
            <person name="Xu P."/>
            <person name="Storey K.B."/>
            <person name="Huan P."/>
            <person name="Zhang T."/>
            <person name="Zhou Y."/>
            <person name="Zhang J."/>
            <person name="Lin C."/>
            <person name="Li X."/>
            <person name="Xing L."/>
            <person name="Huo D."/>
            <person name="Sun M."/>
            <person name="Wang L."/>
            <person name="Mercier A."/>
            <person name="Li F."/>
            <person name="Yang H."/>
            <person name="Xiang J."/>
        </authorList>
    </citation>
    <scope>NUCLEOTIDE SEQUENCE [LARGE SCALE GENOMIC DNA]</scope>
    <source>
        <strain evidence="2">Shaxun</strain>
        <tissue evidence="2">Muscle</tissue>
    </source>
</reference>
<dbReference type="InterPro" id="IPR050713">
    <property type="entry name" value="RTP_Phos/Ushers"/>
</dbReference>
<keyword evidence="2" id="KW-0675">Receptor</keyword>
<keyword evidence="3" id="KW-1185">Reference proteome</keyword>
<dbReference type="Pfam" id="PF00041">
    <property type="entry name" value="fn3"/>
    <property type="match status" value="1"/>
</dbReference>
<protein>
    <submittedName>
        <fullName evidence="2">Putative receptor-type tyrosine-protein phosphatase F</fullName>
    </submittedName>
</protein>
<feature type="domain" description="Fibronectin type-III" evidence="1">
    <location>
        <begin position="581"/>
        <end position="670"/>
    </location>
</feature>
<organism evidence="2 3">
    <name type="scientific">Stichopus japonicus</name>
    <name type="common">Sea cucumber</name>
    <dbReference type="NCBI Taxonomy" id="307972"/>
    <lineage>
        <taxon>Eukaryota</taxon>
        <taxon>Metazoa</taxon>
        <taxon>Echinodermata</taxon>
        <taxon>Eleutherozoa</taxon>
        <taxon>Echinozoa</taxon>
        <taxon>Holothuroidea</taxon>
        <taxon>Aspidochirotacea</taxon>
        <taxon>Aspidochirotida</taxon>
        <taxon>Stichopodidae</taxon>
        <taxon>Apostichopus</taxon>
    </lineage>
</organism>
<dbReference type="PANTHER" id="PTHR46957:SF1">
    <property type="entry name" value="PHOSPHATIDYLINOSITOL PHOSPHATASE PTPRQ"/>
    <property type="match status" value="1"/>
</dbReference>
<dbReference type="InterPro" id="IPR036116">
    <property type="entry name" value="FN3_sf"/>
</dbReference>
<dbReference type="SUPFAM" id="SSF49265">
    <property type="entry name" value="Fibronectin type III"/>
    <property type="match status" value="1"/>
</dbReference>